<comment type="caution">
    <text evidence="8">The sequence shown here is derived from an EMBL/GenBank/DDBJ whole genome shotgun (WGS) entry which is preliminary data.</text>
</comment>
<evidence type="ECO:0000256" key="5">
    <source>
        <dbReference type="ARBA" id="ARBA00023136"/>
    </source>
</evidence>
<feature type="transmembrane region" description="Helical" evidence="7">
    <location>
        <begin position="125"/>
        <end position="145"/>
    </location>
</feature>
<dbReference type="STRING" id="391625.PPSIR1_37834"/>
<dbReference type="EMBL" id="ABCS01000046">
    <property type="protein sequence ID" value="EDM77400.1"/>
    <property type="molecule type" value="Genomic_DNA"/>
</dbReference>
<dbReference type="Pfam" id="PF00474">
    <property type="entry name" value="SSF"/>
    <property type="match status" value="2"/>
</dbReference>
<protein>
    <submittedName>
        <fullName evidence="8">Sodium/glucose cotransporter</fullName>
    </submittedName>
</protein>
<feature type="transmembrane region" description="Helical" evidence="7">
    <location>
        <begin position="192"/>
        <end position="221"/>
    </location>
</feature>
<organism evidence="8 9">
    <name type="scientific">Plesiocystis pacifica SIR-1</name>
    <dbReference type="NCBI Taxonomy" id="391625"/>
    <lineage>
        <taxon>Bacteria</taxon>
        <taxon>Pseudomonadati</taxon>
        <taxon>Myxococcota</taxon>
        <taxon>Polyangia</taxon>
        <taxon>Nannocystales</taxon>
        <taxon>Nannocystaceae</taxon>
        <taxon>Plesiocystis</taxon>
    </lineage>
</organism>
<dbReference type="PANTHER" id="PTHR11819:SF77">
    <property type="entry name" value="SODIUM_GLUCOSE COTRANSPORT PROTEIN"/>
    <property type="match status" value="1"/>
</dbReference>
<evidence type="ECO:0000256" key="3">
    <source>
        <dbReference type="ARBA" id="ARBA00022692"/>
    </source>
</evidence>
<dbReference type="InterPro" id="IPR001734">
    <property type="entry name" value="Na/solute_symporter"/>
</dbReference>
<name>A6G9K6_9BACT</name>
<feature type="transmembrane region" description="Helical" evidence="7">
    <location>
        <begin position="595"/>
        <end position="619"/>
    </location>
</feature>
<dbReference type="GO" id="GO:0005412">
    <property type="term" value="F:D-glucose:sodium symporter activity"/>
    <property type="evidence" value="ECO:0007669"/>
    <property type="project" value="TreeGrafter"/>
</dbReference>
<feature type="transmembrane region" description="Helical" evidence="7">
    <location>
        <begin position="39"/>
        <end position="61"/>
    </location>
</feature>
<dbReference type="CDD" id="cd11477">
    <property type="entry name" value="SLC5sbd_u1"/>
    <property type="match status" value="1"/>
</dbReference>
<evidence type="ECO:0000256" key="7">
    <source>
        <dbReference type="SAM" id="Phobius"/>
    </source>
</evidence>
<dbReference type="AlphaFoldDB" id="A6G9K6"/>
<keyword evidence="9" id="KW-1185">Reference proteome</keyword>
<feature type="transmembrane region" description="Helical" evidence="7">
    <location>
        <begin position="81"/>
        <end position="101"/>
    </location>
</feature>
<evidence type="ECO:0000313" key="8">
    <source>
        <dbReference type="EMBL" id="EDM77400.1"/>
    </source>
</evidence>
<reference evidence="8 9" key="1">
    <citation type="submission" date="2007-06" db="EMBL/GenBank/DDBJ databases">
        <authorList>
            <person name="Shimkets L."/>
            <person name="Ferriera S."/>
            <person name="Johnson J."/>
            <person name="Kravitz S."/>
            <person name="Beeson K."/>
            <person name="Sutton G."/>
            <person name="Rogers Y.-H."/>
            <person name="Friedman R."/>
            <person name="Frazier M."/>
            <person name="Venter J.C."/>
        </authorList>
    </citation>
    <scope>NUCLEOTIDE SEQUENCE [LARGE SCALE GENOMIC DNA]</scope>
    <source>
        <strain evidence="8 9">SIR-1</strain>
    </source>
</reference>
<evidence type="ECO:0000313" key="9">
    <source>
        <dbReference type="Proteomes" id="UP000005801"/>
    </source>
</evidence>
<feature type="transmembrane region" description="Helical" evidence="7">
    <location>
        <begin position="625"/>
        <end position="643"/>
    </location>
</feature>
<dbReference type="RefSeq" id="WP_006973401.1">
    <property type="nucleotide sequence ID" value="NZ_ABCS01000046.1"/>
</dbReference>
<comment type="similarity">
    <text evidence="2 6">Belongs to the sodium:solute symporter (SSF) (TC 2.A.21) family.</text>
</comment>
<dbReference type="PANTHER" id="PTHR11819">
    <property type="entry name" value="SOLUTE CARRIER FAMILY 5"/>
    <property type="match status" value="1"/>
</dbReference>
<keyword evidence="3 7" id="KW-0812">Transmembrane</keyword>
<sequence length="651" mass="69561">MAVAGLHWIDGAIIVLYFAFAVGVGLVMRERASASTEEYFLSGRSLPWWLAGTSMVATSFASDTPLLVSGWVREEGIWRNWVWWCYAISGVITVFVFARWWRRAKVVTKAELTELRYGTAGARRLRAFLGVYQAAVANPWILVWVMLSASKILEVLFGLDRTLSVTIACLGAVSYSLLAGFWGVVITDLVQFVLAAVGAVALAVISWRAVGGLAAVEAAVGSDSSVLALVPTAEVEFGGSGASYALAALAVYLGVSWWAHEDADGSPVTVQRISACADERQGMLAALWYAIAHYALRPWPWIVVGLASLVVLPALSVPSPVDGQVVEVDTHARVVAVASEDTGERVEVPLVHAEEAPDWRVEATVSVGDAVSAGEPVASVDAERAYVVMLRRYLPTGLLGVVAVSLLAAFMSTVDTHVNLAAAFFVNDVYRPHLRPEAEAEHYVRVARWASVATLVLAAVAAWQAESVRWLFEFFLAFLAGVGPIYLLRWLWWRISATTEIVACVASAVTALTVTFAPIPWAIEPLSASGALLPIGRTVVVTGVSLVVALGSLALTARPEPAALVEFYARVRPFGWWGPVRALAPEASAGRRGTWTLAVGIVGALALIYGLLFGTGAWLLERPGLAVFAAVAGLGGVLVAWSVRAIEGERE</sequence>
<proteinExistence type="inferred from homology"/>
<evidence type="ECO:0000256" key="6">
    <source>
        <dbReference type="RuleBase" id="RU362091"/>
    </source>
</evidence>
<dbReference type="GO" id="GO:0005886">
    <property type="term" value="C:plasma membrane"/>
    <property type="evidence" value="ECO:0007669"/>
    <property type="project" value="TreeGrafter"/>
</dbReference>
<feature type="transmembrane region" description="Helical" evidence="7">
    <location>
        <begin position="501"/>
        <end position="523"/>
    </location>
</feature>
<dbReference type="eggNOG" id="COG0591">
    <property type="taxonomic scope" value="Bacteria"/>
</dbReference>
<accession>A6G9K6</accession>
<evidence type="ECO:0000256" key="1">
    <source>
        <dbReference type="ARBA" id="ARBA00004141"/>
    </source>
</evidence>
<dbReference type="InterPro" id="IPR038377">
    <property type="entry name" value="Na/Glc_symporter_sf"/>
</dbReference>
<keyword evidence="4 7" id="KW-1133">Transmembrane helix</keyword>
<feature type="transmembrane region" description="Helical" evidence="7">
    <location>
        <begin position="398"/>
        <end position="426"/>
    </location>
</feature>
<feature type="transmembrane region" description="Helical" evidence="7">
    <location>
        <begin position="470"/>
        <end position="489"/>
    </location>
</feature>
<keyword evidence="5 7" id="KW-0472">Membrane</keyword>
<comment type="subcellular location">
    <subcellularLocation>
        <location evidence="1">Membrane</location>
        <topology evidence="1">Multi-pass membrane protein</topology>
    </subcellularLocation>
</comment>
<feature type="transmembrane region" description="Helical" evidence="7">
    <location>
        <begin position="165"/>
        <end position="185"/>
    </location>
</feature>
<gene>
    <name evidence="8" type="ORF">PPSIR1_37834</name>
</gene>
<feature type="transmembrane region" description="Helical" evidence="7">
    <location>
        <begin position="535"/>
        <end position="555"/>
    </location>
</feature>
<dbReference type="Proteomes" id="UP000005801">
    <property type="component" value="Unassembled WGS sequence"/>
</dbReference>
<evidence type="ECO:0000256" key="4">
    <source>
        <dbReference type="ARBA" id="ARBA00022989"/>
    </source>
</evidence>
<dbReference type="Gene3D" id="1.20.1730.10">
    <property type="entry name" value="Sodium/glucose cotransporter"/>
    <property type="match status" value="1"/>
</dbReference>
<feature type="transmembrane region" description="Helical" evidence="7">
    <location>
        <begin position="6"/>
        <end position="27"/>
    </location>
</feature>
<feature type="transmembrane region" description="Helical" evidence="7">
    <location>
        <begin position="241"/>
        <end position="259"/>
    </location>
</feature>
<dbReference type="OrthoDB" id="9814523at2"/>
<dbReference type="PROSITE" id="PS50283">
    <property type="entry name" value="NA_SOLUT_SYMP_3"/>
    <property type="match status" value="1"/>
</dbReference>
<evidence type="ECO:0000256" key="2">
    <source>
        <dbReference type="ARBA" id="ARBA00006434"/>
    </source>
</evidence>